<dbReference type="CDD" id="cd03416">
    <property type="entry name" value="CbiX_SirB_N"/>
    <property type="match status" value="1"/>
</dbReference>
<dbReference type="RefSeq" id="WP_277105403.1">
    <property type="nucleotide sequence ID" value="NZ_BAAAJS010000011.1"/>
</dbReference>
<reference evidence="3 4" key="1">
    <citation type="submission" date="2023-07" db="EMBL/GenBank/DDBJ databases">
        <title>Sequencing the genomes of 1000 actinobacteria strains.</title>
        <authorList>
            <person name="Klenk H.-P."/>
        </authorList>
    </citation>
    <scope>NUCLEOTIDE SEQUENCE [LARGE SCALE GENOMIC DNA]</scope>
    <source>
        <strain evidence="3 4">DSM 44508</strain>
    </source>
</reference>
<dbReference type="EMBL" id="JAVDYF010000001">
    <property type="protein sequence ID" value="MDR7353961.1"/>
    <property type="molecule type" value="Genomic_DNA"/>
</dbReference>
<gene>
    <name evidence="3" type="ORF">J2S37_000499</name>
</gene>
<organism evidence="3 4">
    <name type="scientific">Corynebacterium felinum</name>
    <dbReference type="NCBI Taxonomy" id="131318"/>
    <lineage>
        <taxon>Bacteria</taxon>
        <taxon>Bacillati</taxon>
        <taxon>Actinomycetota</taxon>
        <taxon>Actinomycetes</taxon>
        <taxon>Mycobacteriales</taxon>
        <taxon>Corynebacteriaceae</taxon>
        <taxon>Corynebacterium</taxon>
    </lineage>
</organism>
<dbReference type="InterPro" id="IPR050963">
    <property type="entry name" value="Sirohydro_Cobaltochel/CbiX"/>
</dbReference>
<protein>
    <submittedName>
        <fullName evidence="3">Sirohydrochlorin ferrochelatase</fullName>
    </submittedName>
</protein>
<dbReference type="Gene3D" id="3.40.50.1400">
    <property type="match status" value="1"/>
</dbReference>
<dbReference type="PANTHER" id="PTHR33542:SF3">
    <property type="entry name" value="SIROHYDROCHLORIN FERROCHELATASE, CHLOROPLASTIC"/>
    <property type="match status" value="1"/>
</dbReference>
<accession>A0ABU2B6E1</accession>
<keyword evidence="4" id="KW-1185">Reference proteome</keyword>
<evidence type="ECO:0000313" key="4">
    <source>
        <dbReference type="Proteomes" id="UP001183619"/>
    </source>
</evidence>
<dbReference type="SUPFAM" id="SSF53800">
    <property type="entry name" value="Chelatase"/>
    <property type="match status" value="1"/>
</dbReference>
<proteinExistence type="predicted"/>
<keyword evidence="2" id="KW-0456">Lyase</keyword>
<evidence type="ECO:0000256" key="2">
    <source>
        <dbReference type="ARBA" id="ARBA00023239"/>
    </source>
</evidence>
<comment type="caution">
    <text evidence="3">The sequence shown here is derived from an EMBL/GenBank/DDBJ whole genome shotgun (WGS) entry which is preliminary data.</text>
</comment>
<name>A0ABU2B6E1_9CORY</name>
<keyword evidence="1" id="KW-0479">Metal-binding</keyword>
<sequence>MTPIIILAHGSRHQQAPADLDSLRRSVAESSGRRVELAFLDLCLPSIDQVCAHLHAEGEDQAVVVPLLFTSAYHHTVDVVHALHNQPIALHCTDLIGTGEDVARLLSAPTGCTHLLYAVGSSNHESNQAVRELAASVGAQAVFATGVDKHDLTQVVTGYESVHISPLFFANGLLLDKARAALAQHTHVSFAPPLAHRAASVVLARL</sequence>
<dbReference type="Proteomes" id="UP001183619">
    <property type="component" value="Unassembled WGS sequence"/>
</dbReference>
<dbReference type="InterPro" id="IPR002762">
    <property type="entry name" value="CbiX-like"/>
</dbReference>
<evidence type="ECO:0000256" key="1">
    <source>
        <dbReference type="ARBA" id="ARBA00022723"/>
    </source>
</evidence>
<evidence type="ECO:0000313" key="3">
    <source>
        <dbReference type="EMBL" id="MDR7353961.1"/>
    </source>
</evidence>
<dbReference type="PANTHER" id="PTHR33542">
    <property type="entry name" value="SIROHYDROCHLORIN FERROCHELATASE, CHLOROPLASTIC"/>
    <property type="match status" value="1"/>
</dbReference>
<dbReference type="Pfam" id="PF01903">
    <property type="entry name" value="CbiX"/>
    <property type="match status" value="1"/>
</dbReference>